<evidence type="ECO:0000313" key="13">
    <source>
        <dbReference type="EMBL" id="CAF1291468.1"/>
    </source>
</evidence>
<feature type="transmembrane region" description="Helical" evidence="11">
    <location>
        <begin position="208"/>
        <end position="231"/>
    </location>
</feature>
<dbReference type="PRINTS" id="PR00237">
    <property type="entry name" value="GPCRRHODOPSN"/>
</dbReference>
<feature type="compositionally biased region" description="Pro residues" evidence="10">
    <location>
        <begin position="295"/>
        <end position="306"/>
    </location>
</feature>
<dbReference type="AlphaFoldDB" id="A0A815D2A2"/>
<proteinExistence type="inferred from homology"/>
<evidence type="ECO:0000256" key="4">
    <source>
        <dbReference type="ARBA" id="ARBA00022989"/>
    </source>
</evidence>
<gene>
    <name evidence="13" type="ORF">IZO911_LOCUS33538</name>
</gene>
<feature type="region of interest" description="Disordered" evidence="10">
    <location>
        <begin position="349"/>
        <end position="385"/>
    </location>
</feature>
<feature type="region of interest" description="Disordered" evidence="10">
    <location>
        <begin position="288"/>
        <end position="318"/>
    </location>
</feature>
<evidence type="ECO:0000259" key="12">
    <source>
        <dbReference type="PROSITE" id="PS50262"/>
    </source>
</evidence>
<sequence>MASPTWAPSIGTHNLISVLLPTLCSSIRWTVFLTYNLSCVNGTFAHFNSSTFIFGDVLHPSVITGDDNPKNDLISSANHPLSSSIFVSIQHCIITTIILGAIILSTITGNIFVIAAVKLEKSLHAVAYYLFVSLAVADLLIATMVMPITLLKEVTRSWILGSFICDAFVTIDLLCCTASILHLVAIALDRYWSITNLDYATKRTPARVLMLICVIWGSSILISSAHLLPIFRDTSGRSPDQCRLMGNVPYTIISTIGAFYIPLIGMCIIYWKIFQAAKFRIRRKAFSSGHSAPTPAAPPPPAPAPPTTTIQPVSPTQHQNDALLTSNHEISISENTKYQRFSPSQLKKLFKRNPNGSNHHNSHDIDTDNPSAFSSSTSQHNHDYQLKSLKKKSSYSLIKSKRGSSIITKTTTSPPVIQLSTTNRLTQEDDEDPQQLNCEASISSTRRLITSSFNNDSPITVNTINNPLVNLNNSPSDSSHITDLPTSKVVTTAVLTNINNTNSHNNNRTVVTKPAAAAAGSHVTRQKKIDIKRERKATKVLGVVMGCFILCWLPFFLEETICGLFHLTINEKVISVLTWLGYLNSLLNPVIYTIFSPDFRKAFKKILFGGYRKRTR</sequence>
<evidence type="ECO:0000256" key="7">
    <source>
        <dbReference type="ARBA" id="ARBA00023170"/>
    </source>
</evidence>
<feature type="transmembrane region" description="Helical" evidence="11">
    <location>
        <begin position="251"/>
        <end position="274"/>
    </location>
</feature>
<keyword evidence="5 9" id="KW-0297">G-protein coupled receptor</keyword>
<evidence type="ECO:0000256" key="1">
    <source>
        <dbReference type="ARBA" id="ARBA00004651"/>
    </source>
</evidence>
<comment type="caution">
    <text evidence="13">The sequence shown here is derived from an EMBL/GenBank/DDBJ whole genome shotgun (WGS) entry which is preliminary data.</text>
</comment>
<feature type="transmembrane region" description="Helical" evidence="11">
    <location>
        <begin position="537"/>
        <end position="556"/>
    </location>
</feature>
<evidence type="ECO:0000256" key="6">
    <source>
        <dbReference type="ARBA" id="ARBA00023136"/>
    </source>
</evidence>
<feature type="compositionally biased region" description="Polar residues" evidence="10">
    <location>
        <begin position="368"/>
        <end position="379"/>
    </location>
</feature>
<dbReference type="PROSITE" id="PS00237">
    <property type="entry name" value="G_PROTEIN_RECEP_F1_1"/>
    <property type="match status" value="1"/>
</dbReference>
<dbReference type="EMBL" id="CAJNOE010000621">
    <property type="protein sequence ID" value="CAF1291468.1"/>
    <property type="molecule type" value="Genomic_DNA"/>
</dbReference>
<evidence type="ECO:0000256" key="2">
    <source>
        <dbReference type="ARBA" id="ARBA00022475"/>
    </source>
</evidence>
<dbReference type="SUPFAM" id="SSF81321">
    <property type="entry name" value="Family A G protein-coupled receptor-like"/>
    <property type="match status" value="1"/>
</dbReference>
<dbReference type="GO" id="GO:0071880">
    <property type="term" value="P:adenylate cyclase-activating adrenergic receptor signaling pathway"/>
    <property type="evidence" value="ECO:0007669"/>
    <property type="project" value="TreeGrafter"/>
</dbReference>
<evidence type="ECO:0000256" key="9">
    <source>
        <dbReference type="RuleBase" id="RU000688"/>
    </source>
</evidence>
<comment type="similarity">
    <text evidence="9">Belongs to the G-protein coupled receptor 1 family.</text>
</comment>
<dbReference type="PANTHER" id="PTHR24248">
    <property type="entry name" value="ADRENERGIC RECEPTOR-RELATED G-PROTEIN COUPLED RECEPTOR"/>
    <property type="match status" value="1"/>
</dbReference>
<evidence type="ECO:0000256" key="5">
    <source>
        <dbReference type="ARBA" id="ARBA00023040"/>
    </source>
</evidence>
<evidence type="ECO:0000256" key="3">
    <source>
        <dbReference type="ARBA" id="ARBA00022692"/>
    </source>
</evidence>
<evidence type="ECO:0000256" key="11">
    <source>
        <dbReference type="SAM" id="Phobius"/>
    </source>
</evidence>
<dbReference type="InterPro" id="IPR017452">
    <property type="entry name" value="GPCR_Rhodpsn_7TM"/>
</dbReference>
<dbReference type="PANTHER" id="PTHR24248:SF200">
    <property type="entry name" value="5-HYDROXYTRYPTAMINE RECEPTOR 1B-LIKE ISOFORM X1"/>
    <property type="match status" value="1"/>
</dbReference>
<keyword evidence="2" id="KW-1003">Cell membrane</keyword>
<feature type="transmembrane region" description="Helical" evidence="11">
    <location>
        <begin position="576"/>
        <end position="595"/>
    </location>
</feature>
<keyword evidence="7 9" id="KW-0675">Receptor</keyword>
<accession>A0A815D2A2</accession>
<feature type="transmembrane region" description="Helical" evidence="11">
    <location>
        <begin position="126"/>
        <end position="146"/>
    </location>
</feature>
<protein>
    <recommendedName>
        <fullName evidence="12">G-protein coupled receptors family 1 profile domain-containing protein</fullName>
    </recommendedName>
</protein>
<keyword evidence="8 9" id="KW-0807">Transducer</keyword>
<evidence type="ECO:0000256" key="10">
    <source>
        <dbReference type="SAM" id="MobiDB-lite"/>
    </source>
</evidence>
<keyword evidence="4 11" id="KW-1133">Transmembrane helix</keyword>
<organism evidence="13 14">
    <name type="scientific">Adineta steineri</name>
    <dbReference type="NCBI Taxonomy" id="433720"/>
    <lineage>
        <taxon>Eukaryota</taxon>
        <taxon>Metazoa</taxon>
        <taxon>Spiralia</taxon>
        <taxon>Gnathifera</taxon>
        <taxon>Rotifera</taxon>
        <taxon>Eurotatoria</taxon>
        <taxon>Bdelloidea</taxon>
        <taxon>Adinetida</taxon>
        <taxon>Adinetidae</taxon>
        <taxon>Adineta</taxon>
    </lineage>
</organism>
<dbReference type="Pfam" id="PF00001">
    <property type="entry name" value="7tm_1"/>
    <property type="match status" value="1"/>
</dbReference>
<evidence type="ECO:0000256" key="8">
    <source>
        <dbReference type="ARBA" id="ARBA00023224"/>
    </source>
</evidence>
<reference evidence="13" key="1">
    <citation type="submission" date="2021-02" db="EMBL/GenBank/DDBJ databases">
        <authorList>
            <person name="Nowell W R."/>
        </authorList>
    </citation>
    <scope>NUCLEOTIDE SEQUENCE</scope>
</reference>
<dbReference type="GO" id="GO:0005886">
    <property type="term" value="C:plasma membrane"/>
    <property type="evidence" value="ECO:0007669"/>
    <property type="project" value="UniProtKB-SubCell"/>
</dbReference>
<feature type="transmembrane region" description="Helical" evidence="11">
    <location>
        <begin position="158"/>
        <end position="188"/>
    </location>
</feature>
<dbReference type="Gene3D" id="1.20.1070.10">
    <property type="entry name" value="Rhodopsin 7-helix transmembrane proteins"/>
    <property type="match status" value="2"/>
</dbReference>
<keyword evidence="3 9" id="KW-0812">Transmembrane</keyword>
<dbReference type="PROSITE" id="PS50262">
    <property type="entry name" value="G_PROTEIN_RECEP_F1_2"/>
    <property type="match status" value="1"/>
</dbReference>
<keyword evidence="6 11" id="KW-0472">Membrane</keyword>
<comment type="subcellular location">
    <subcellularLocation>
        <location evidence="1">Cell membrane</location>
        <topology evidence="1">Multi-pass membrane protein</topology>
    </subcellularLocation>
</comment>
<dbReference type="InterPro" id="IPR000276">
    <property type="entry name" value="GPCR_Rhodpsn"/>
</dbReference>
<dbReference type="Proteomes" id="UP000663860">
    <property type="component" value="Unassembled WGS sequence"/>
</dbReference>
<dbReference type="GO" id="GO:0004930">
    <property type="term" value="F:G protein-coupled receptor activity"/>
    <property type="evidence" value="ECO:0007669"/>
    <property type="project" value="UniProtKB-KW"/>
</dbReference>
<evidence type="ECO:0000313" key="14">
    <source>
        <dbReference type="Proteomes" id="UP000663860"/>
    </source>
</evidence>
<name>A0A815D2A2_9BILA</name>
<feature type="transmembrane region" description="Helical" evidence="11">
    <location>
        <begin position="93"/>
        <end position="114"/>
    </location>
</feature>
<feature type="domain" description="G-protein coupled receptors family 1 profile" evidence="12">
    <location>
        <begin position="109"/>
        <end position="592"/>
    </location>
</feature>
<dbReference type="GO" id="GO:0043410">
    <property type="term" value="P:positive regulation of MAPK cascade"/>
    <property type="evidence" value="ECO:0007669"/>
    <property type="project" value="TreeGrafter"/>
</dbReference>